<sequence length="314" mass="35293">MSEAGSADSGFNEQPFDDNLSLRSVDQVFEWSHGRRYHSHSSGSYIYPNDEEEQRRLDLIHEAHLLLHGSLLLSSIDLAGRSILDIGTGTGRWAVDLADQNPSVTIVGLDLSPIQPEFVPPNVHFFVENVETEWSETEEYDFIHLRGMSGAIKDWQSLFHKIYRALKPGGVVEVHETLPAVFSKTQVLAPENPLVELMRDLVHAHTITGRPLDPVLTFRTSAEQAGFADISEVTFEAPLGDWPDDRQQKDIGKMLASSFKMGLHGLTSKAFRDVLGRSKAEVEVFNAFVRRELDHNTSELMLHIFVFTAQKTEQ</sequence>
<dbReference type="PANTHER" id="PTHR43591:SF10">
    <property type="entry name" value="ABC TRANSMEMBRANE TYPE-1 DOMAIN-CONTAINING PROTEIN-RELATED"/>
    <property type="match status" value="1"/>
</dbReference>
<dbReference type="PANTHER" id="PTHR43591">
    <property type="entry name" value="METHYLTRANSFERASE"/>
    <property type="match status" value="1"/>
</dbReference>
<dbReference type="Proteomes" id="UP000054481">
    <property type="component" value="Unassembled WGS sequence"/>
</dbReference>
<dbReference type="AlphaFoldDB" id="A0A0F7ZR38"/>
<dbReference type="Pfam" id="PF13489">
    <property type="entry name" value="Methyltransf_23"/>
    <property type="match status" value="1"/>
</dbReference>
<dbReference type="Gene3D" id="3.40.50.150">
    <property type="entry name" value="Vaccinia Virus protein VP39"/>
    <property type="match status" value="1"/>
</dbReference>
<comment type="similarity">
    <text evidence="1">Belongs to the methyltransferase superfamily. LaeA methyltransferase family.</text>
</comment>
<dbReference type="EMBL" id="KQ030787">
    <property type="protein sequence ID" value="KJZ68938.1"/>
    <property type="molecule type" value="Genomic_DNA"/>
</dbReference>
<dbReference type="GO" id="GO:0008168">
    <property type="term" value="F:methyltransferase activity"/>
    <property type="evidence" value="ECO:0007669"/>
    <property type="project" value="TreeGrafter"/>
</dbReference>
<gene>
    <name evidence="2" type="ORF">HIM_11669</name>
</gene>
<protein>
    <recommendedName>
        <fullName evidence="4">Methyltransferase domain-containing protein</fullName>
    </recommendedName>
</protein>
<evidence type="ECO:0008006" key="4">
    <source>
        <dbReference type="Google" id="ProtNLM"/>
    </source>
</evidence>
<accession>A0A0F7ZR38</accession>
<keyword evidence="3" id="KW-1185">Reference proteome</keyword>
<evidence type="ECO:0000313" key="3">
    <source>
        <dbReference type="Proteomes" id="UP000054481"/>
    </source>
</evidence>
<dbReference type="OrthoDB" id="2013972at2759"/>
<dbReference type="InterPro" id="IPR029063">
    <property type="entry name" value="SAM-dependent_MTases_sf"/>
</dbReference>
<reference evidence="2 3" key="1">
    <citation type="journal article" date="2014" name="Genome Biol. Evol.">
        <title>Comparative genomics and transcriptomics analyses reveal divergent lifestyle features of nematode endoparasitic fungus Hirsutella minnesotensis.</title>
        <authorList>
            <person name="Lai Y."/>
            <person name="Liu K."/>
            <person name="Zhang X."/>
            <person name="Zhang X."/>
            <person name="Li K."/>
            <person name="Wang N."/>
            <person name="Shu C."/>
            <person name="Wu Y."/>
            <person name="Wang C."/>
            <person name="Bushley K.E."/>
            <person name="Xiang M."/>
            <person name="Liu X."/>
        </authorList>
    </citation>
    <scope>NUCLEOTIDE SEQUENCE [LARGE SCALE GENOMIC DNA]</scope>
    <source>
        <strain evidence="2 3">3608</strain>
    </source>
</reference>
<evidence type="ECO:0000313" key="2">
    <source>
        <dbReference type="EMBL" id="KJZ68938.1"/>
    </source>
</evidence>
<evidence type="ECO:0000256" key="1">
    <source>
        <dbReference type="ARBA" id="ARBA00038158"/>
    </source>
</evidence>
<dbReference type="SUPFAM" id="SSF53335">
    <property type="entry name" value="S-adenosyl-L-methionine-dependent methyltransferases"/>
    <property type="match status" value="1"/>
</dbReference>
<name>A0A0F7ZR38_9HYPO</name>
<organism evidence="2 3">
    <name type="scientific">Hirsutella minnesotensis 3608</name>
    <dbReference type="NCBI Taxonomy" id="1043627"/>
    <lineage>
        <taxon>Eukaryota</taxon>
        <taxon>Fungi</taxon>
        <taxon>Dikarya</taxon>
        <taxon>Ascomycota</taxon>
        <taxon>Pezizomycotina</taxon>
        <taxon>Sordariomycetes</taxon>
        <taxon>Hypocreomycetidae</taxon>
        <taxon>Hypocreales</taxon>
        <taxon>Ophiocordycipitaceae</taxon>
        <taxon>Hirsutella</taxon>
    </lineage>
</organism>
<dbReference type="CDD" id="cd02440">
    <property type="entry name" value="AdoMet_MTases"/>
    <property type="match status" value="1"/>
</dbReference>
<proteinExistence type="inferred from homology"/>